<evidence type="ECO:0000313" key="2">
    <source>
        <dbReference type="Proteomes" id="UP000483432"/>
    </source>
</evidence>
<protein>
    <recommendedName>
        <fullName evidence="3">Molecular chaperone</fullName>
    </recommendedName>
</protein>
<dbReference type="EMBL" id="JAAFGW010000175">
    <property type="protein sequence ID" value="NDP48887.1"/>
    <property type="molecule type" value="Genomic_DNA"/>
</dbReference>
<sequence>MLTLSVPTIDDSVQPHKVETRPKATMEWLSRLPYANPIDTAQQLVLALYTLNRIPLDEDERGALLALYRPAIARAASSLEELLSESGIPPHPQQRQVGSLLGELHAEHSIGYKHLLRSLSTRRFGRSQTKYIAEITAHSLAALRDVQLACYLTYSPVPAGLWREMHDLYRLTKSNGMASKAINDAQPADQVYSQALLLALADPPHMSRAELTHIQLYLHAFGQRVVLADTPPNDNLHGFLIETDSDRGPGPQPTGSDGVSLWLDTEALCRHVHETAVRLRTGDTPRRIGLPTGMGSETSMTLAKRLLKLWRPGVHRAFKRYPAPGSAIQIVAGVSAIHRLLELVPQAAQFATPSSDTLTGKDGSARYDAPSAVNASHWTVSNDSAAGLALNGTPDTPLNLKIGDALALRAEDSAVWSLAVIRWVKMLDARQVELGVERLSPQIQPVWVRPLRSHRKASPEPGLFVPGVAALKQPDRLLLPSHIYQTGMDAEVLHTPQQYTVKFDRRAEFTPSFDLIN</sequence>
<reference evidence="1 2" key="1">
    <citation type="submission" date="2019-09" db="EMBL/GenBank/DDBJ databases">
        <title>H2 Metabolism Revealed by Metagenomic Analysis in Subglacial Sediment of East Antarctica.</title>
        <authorList>
            <person name="Yang Z."/>
            <person name="Zhang Y."/>
            <person name="Lv Y."/>
            <person name="Yan W."/>
            <person name="Xiao X."/>
            <person name="Sun B."/>
            <person name="Ma H."/>
        </authorList>
    </citation>
    <scope>NUCLEOTIDE SEQUENCE [LARGE SCALE GENOMIC DNA]</scope>
    <source>
        <strain evidence="1">Bin2_2</strain>
    </source>
</reference>
<feature type="non-terminal residue" evidence="1">
    <location>
        <position position="517"/>
    </location>
</feature>
<accession>A0A7C9TCB4</accession>
<dbReference type="Proteomes" id="UP000483432">
    <property type="component" value="Unassembled WGS sequence"/>
</dbReference>
<dbReference type="AlphaFoldDB" id="A0A7C9TCB4"/>
<evidence type="ECO:0000313" key="1">
    <source>
        <dbReference type="EMBL" id="NDP48887.1"/>
    </source>
</evidence>
<name>A0A7C9TCB4_9PROT</name>
<comment type="caution">
    <text evidence="1">The sequence shown here is derived from an EMBL/GenBank/DDBJ whole genome shotgun (WGS) entry which is preliminary data.</text>
</comment>
<proteinExistence type="predicted"/>
<organism evidence="1 2">
    <name type="scientific">Sulfuriferula multivorans</name>
    <dbReference type="NCBI Taxonomy" id="1559896"/>
    <lineage>
        <taxon>Bacteria</taxon>
        <taxon>Pseudomonadati</taxon>
        <taxon>Pseudomonadota</taxon>
        <taxon>Betaproteobacteria</taxon>
        <taxon>Nitrosomonadales</taxon>
        <taxon>Sulfuricellaceae</taxon>
        <taxon>Sulfuriferula</taxon>
    </lineage>
</organism>
<gene>
    <name evidence="1" type="ORF">GZ085_10985</name>
</gene>
<evidence type="ECO:0008006" key="3">
    <source>
        <dbReference type="Google" id="ProtNLM"/>
    </source>
</evidence>